<sequence length="86" mass="10206">MSNIVTEKSIEALKNDFPEHKEVIGLISENTELFMELAADYYICKRNIHFTEMDQKKSISEEYKYTLEQLKEEIELFLNSNKVLQK</sequence>
<reference evidence="1 2" key="1">
    <citation type="submission" date="2023-09" db="EMBL/GenBank/DDBJ databases">
        <authorList>
            <person name="Rey-Velasco X."/>
        </authorList>
    </citation>
    <scope>NUCLEOTIDE SEQUENCE [LARGE SCALE GENOMIC DNA]</scope>
    <source>
        <strain evidence="1 2">P050</strain>
    </source>
</reference>
<accession>A0ABU2Y5G1</accession>
<proteinExistence type="predicted"/>
<evidence type="ECO:0000313" key="1">
    <source>
        <dbReference type="EMBL" id="MDT0553031.1"/>
    </source>
</evidence>
<protein>
    <submittedName>
        <fullName evidence="1">Uncharacterized protein</fullName>
    </submittedName>
</protein>
<dbReference type="EMBL" id="JAVRHV010000003">
    <property type="protein sequence ID" value="MDT0553031.1"/>
    <property type="molecule type" value="Genomic_DNA"/>
</dbReference>
<evidence type="ECO:0000313" key="2">
    <source>
        <dbReference type="Proteomes" id="UP001252186"/>
    </source>
</evidence>
<organism evidence="1 2">
    <name type="scientific">Urechidicola vernalis</name>
    <dbReference type="NCBI Taxonomy" id="3075600"/>
    <lineage>
        <taxon>Bacteria</taxon>
        <taxon>Pseudomonadati</taxon>
        <taxon>Bacteroidota</taxon>
        <taxon>Flavobacteriia</taxon>
        <taxon>Flavobacteriales</taxon>
        <taxon>Flavobacteriaceae</taxon>
        <taxon>Urechidicola</taxon>
    </lineage>
</organism>
<gene>
    <name evidence="1" type="ORF">RM519_07230</name>
</gene>
<keyword evidence="2" id="KW-1185">Reference proteome</keyword>
<dbReference type="RefSeq" id="WP_311593012.1">
    <property type="nucleotide sequence ID" value="NZ_JAVRHV010000003.1"/>
</dbReference>
<comment type="caution">
    <text evidence="1">The sequence shown here is derived from an EMBL/GenBank/DDBJ whole genome shotgun (WGS) entry which is preliminary data.</text>
</comment>
<name>A0ABU2Y5G1_9FLAO</name>
<dbReference type="Proteomes" id="UP001252186">
    <property type="component" value="Unassembled WGS sequence"/>
</dbReference>